<reference evidence="2 3" key="1">
    <citation type="journal article" date="2009" name="Nature">
        <title>Evolution of pathogenicity and sexual reproduction in eight Candida genomes.</title>
        <authorList>
            <person name="Butler G."/>
            <person name="Rasmussen M.D."/>
            <person name="Lin M.F."/>
            <person name="Santos M.A."/>
            <person name="Sakthikumar S."/>
            <person name="Munro C.A."/>
            <person name="Rheinbay E."/>
            <person name="Grabherr M."/>
            <person name="Forche A."/>
            <person name="Reedy J.L."/>
            <person name="Agrafioti I."/>
            <person name="Arnaud M.B."/>
            <person name="Bates S."/>
            <person name="Brown A.J."/>
            <person name="Brunke S."/>
            <person name="Costanzo M.C."/>
            <person name="Fitzpatrick D.A."/>
            <person name="de Groot P.W."/>
            <person name="Harris D."/>
            <person name="Hoyer L.L."/>
            <person name="Hube B."/>
            <person name="Klis F.M."/>
            <person name="Kodira C."/>
            <person name="Lennard N."/>
            <person name="Logue M.E."/>
            <person name="Martin R."/>
            <person name="Neiman A.M."/>
            <person name="Nikolaou E."/>
            <person name="Quail M.A."/>
            <person name="Quinn J."/>
            <person name="Santos M.C."/>
            <person name="Schmitzberger F.F."/>
            <person name="Sherlock G."/>
            <person name="Shah P."/>
            <person name="Silverstein K.A."/>
            <person name="Skrzypek M.S."/>
            <person name="Soll D."/>
            <person name="Staggs R."/>
            <person name="Stansfield I."/>
            <person name="Stumpf M.P."/>
            <person name="Sudbery P.E."/>
            <person name="Srikantha T."/>
            <person name="Zeng Q."/>
            <person name="Berman J."/>
            <person name="Berriman M."/>
            <person name="Heitman J."/>
            <person name="Gow N.A."/>
            <person name="Lorenz M.C."/>
            <person name="Birren B.W."/>
            <person name="Kellis M."/>
            <person name="Cuomo C.A."/>
        </authorList>
    </citation>
    <scope>NUCLEOTIDE SEQUENCE [LARGE SCALE GENOMIC DNA]</scope>
    <source>
        <strain evidence="3">ATCC MYA-3404 / T1</strain>
    </source>
</reference>
<evidence type="ECO:0000313" key="2">
    <source>
        <dbReference type="EMBL" id="EER32950.1"/>
    </source>
</evidence>
<gene>
    <name evidence="2" type="ORF">CTRG_03375</name>
</gene>
<name>C5MBD3_CANTT</name>
<dbReference type="STRING" id="294747.C5MBD3"/>
<dbReference type="HOGENOM" id="CLU_1304711_0_0_1"/>
<evidence type="ECO:0000313" key="3">
    <source>
        <dbReference type="Proteomes" id="UP000002037"/>
    </source>
</evidence>
<feature type="compositionally biased region" description="Acidic residues" evidence="1">
    <location>
        <begin position="54"/>
        <end position="80"/>
    </location>
</feature>
<dbReference type="OrthoDB" id="2011986at2759"/>
<feature type="region of interest" description="Disordered" evidence="1">
    <location>
        <begin position="1"/>
        <end position="83"/>
    </location>
</feature>
<dbReference type="AlphaFoldDB" id="C5MBD3"/>
<organism evidence="2 3">
    <name type="scientific">Candida tropicalis (strain ATCC MYA-3404 / T1)</name>
    <name type="common">Yeast</name>
    <dbReference type="NCBI Taxonomy" id="294747"/>
    <lineage>
        <taxon>Eukaryota</taxon>
        <taxon>Fungi</taxon>
        <taxon>Dikarya</taxon>
        <taxon>Ascomycota</taxon>
        <taxon>Saccharomycotina</taxon>
        <taxon>Pichiomycetes</taxon>
        <taxon>Debaryomycetaceae</taxon>
        <taxon>Candida/Lodderomyces clade</taxon>
        <taxon>Candida</taxon>
    </lineage>
</organism>
<dbReference type="VEuPathDB" id="FungiDB:CTRG_03375"/>
<dbReference type="KEGG" id="ctp:CTRG_03375"/>
<keyword evidence="3" id="KW-1185">Reference proteome</keyword>
<protein>
    <submittedName>
        <fullName evidence="2">Uncharacterized protein</fullName>
    </submittedName>
</protein>
<dbReference type="RefSeq" id="XP_002549078.1">
    <property type="nucleotide sequence ID" value="XM_002549032.1"/>
</dbReference>
<dbReference type="Proteomes" id="UP000002037">
    <property type="component" value="Unassembled WGS sequence"/>
</dbReference>
<proteinExistence type="predicted"/>
<accession>C5MBD3</accession>
<evidence type="ECO:0000256" key="1">
    <source>
        <dbReference type="SAM" id="MobiDB-lite"/>
    </source>
</evidence>
<dbReference type="GeneID" id="8301970"/>
<sequence length="211" mass="24172">MASKTDNIPIAEPLSSLHISDDKENKQILNSANGGGGEATEKVKNQSEKMVVTQEDDCSYDDNEIESFVDDDDDDEEDNQDEHQRHQLEVRYNELSTIKKCLLALKNVDGYRELFPFQYKLNQFVAEDKIQSNPKTKVLLNECVDIMHEIVKTLEEKGVKNTDQIDGGGFTNVDDEVEIKRNRYHEFQEADYDLDSEAYGSESEPEGNDYY</sequence>
<dbReference type="EMBL" id="GG692398">
    <property type="protein sequence ID" value="EER32950.1"/>
    <property type="molecule type" value="Genomic_DNA"/>
</dbReference>
<feature type="region of interest" description="Disordered" evidence="1">
    <location>
        <begin position="191"/>
        <end position="211"/>
    </location>
</feature>